<dbReference type="STRING" id="703135.A0A2A9NLH1"/>
<dbReference type="EMBL" id="KZ302058">
    <property type="protein sequence ID" value="PFH48560.1"/>
    <property type="molecule type" value="Genomic_DNA"/>
</dbReference>
<reference evidence="1 2" key="1">
    <citation type="submission" date="2014-02" db="EMBL/GenBank/DDBJ databases">
        <title>Transposable element dynamics among asymbiotic and ectomycorrhizal Amanita fungi.</title>
        <authorList>
            <consortium name="DOE Joint Genome Institute"/>
            <person name="Hess J."/>
            <person name="Skrede I."/>
            <person name="Wolfe B."/>
            <person name="LaButti K."/>
            <person name="Ohm R.A."/>
            <person name="Grigoriev I.V."/>
            <person name="Pringle A."/>
        </authorList>
    </citation>
    <scope>NUCLEOTIDE SEQUENCE [LARGE SCALE GENOMIC DNA]</scope>
    <source>
        <strain evidence="1 2">SKay4041</strain>
    </source>
</reference>
<proteinExistence type="predicted"/>
<evidence type="ECO:0008006" key="3">
    <source>
        <dbReference type="Google" id="ProtNLM"/>
    </source>
</evidence>
<name>A0A2A9NLH1_9AGAR</name>
<dbReference type="SUPFAM" id="SSF50370">
    <property type="entry name" value="Ricin B-like lectins"/>
    <property type="match status" value="1"/>
</dbReference>
<gene>
    <name evidence="1" type="ORF">AMATHDRAFT_65099</name>
</gene>
<dbReference type="Gene3D" id="2.80.10.50">
    <property type="match status" value="1"/>
</dbReference>
<dbReference type="InterPro" id="IPR031755">
    <property type="entry name" value="Inhibitor_I66"/>
</dbReference>
<dbReference type="AlphaFoldDB" id="A0A2A9NLH1"/>
<dbReference type="Proteomes" id="UP000242287">
    <property type="component" value="Unassembled WGS sequence"/>
</dbReference>
<protein>
    <recommendedName>
        <fullName evidence="3">Ricin B lectin domain-containing protein</fullName>
    </recommendedName>
</protein>
<sequence length="137" mass="15321">MSLPNGTYLILNVRQNNAALLQDKNDGTPVVAAPPDEKDQKQQWEVTGQGNNYTIRNVSAFMFANNGNRAQAGAALEGRRASQQYKVTETRISGQYTIATTDSRFFWQLADNQTGSSVLLSDAGTDQRSWWIFQRLF</sequence>
<evidence type="ECO:0000313" key="2">
    <source>
        <dbReference type="Proteomes" id="UP000242287"/>
    </source>
</evidence>
<evidence type="ECO:0000313" key="1">
    <source>
        <dbReference type="EMBL" id="PFH48560.1"/>
    </source>
</evidence>
<organism evidence="1 2">
    <name type="scientific">Amanita thiersii Skay4041</name>
    <dbReference type="NCBI Taxonomy" id="703135"/>
    <lineage>
        <taxon>Eukaryota</taxon>
        <taxon>Fungi</taxon>
        <taxon>Dikarya</taxon>
        <taxon>Basidiomycota</taxon>
        <taxon>Agaricomycotina</taxon>
        <taxon>Agaricomycetes</taxon>
        <taxon>Agaricomycetidae</taxon>
        <taxon>Agaricales</taxon>
        <taxon>Pluteineae</taxon>
        <taxon>Amanitaceae</taxon>
        <taxon>Amanita</taxon>
    </lineage>
</organism>
<dbReference type="GO" id="GO:0004867">
    <property type="term" value="F:serine-type endopeptidase inhibitor activity"/>
    <property type="evidence" value="ECO:0007669"/>
    <property type="project" value="InterPro"/>
</dbReference>
<dbReference type="OrthoDB" id="3266227at2759"/>
<dbReference type="CDD" id="cd23714">
    <property type="entry name" value="beta-trefoil_Ricin_MtaL"/>
    <property type="match status" value="1"/>
</dbReference>
<accession>A0A2A9NLH1</accession>
<dbReference type="Pfam" id="PF16850">
    <property type="entry name" value="Inhibitor_I66"/>
    <property type="match status" value="1"/>
</dbReference>
<dbReference type="InterPro" id="IPR035992">
    <property type="entry name" value="Ricin_B-like_lectins"/>
</dbReference>
<keyword evidence="2" id="KW-1185">Reference proteome</keyword>